<reference evidence="1" key="1">
    <citation type="journal article" date="2003" name="J. Interferon Cytokine Res.">
        <title>Atlantic salmon interferon genes: cloning, sequence analysis, expression, and biological activity.</title>
        <authorList>
            <person name="Robertsen B."/>
            <person name="Bergan V."/>
            <person name="Rokenes T."/>
            <person name="Larsen R."/>
            <person name="Albuquerque A."/>
        </authorList>
    </citation>
    <scope>NUCLEOTIDE SEQUENCE</scope>
</reference>
<protein>
    <submittedName>
        <fullName evidence="1">Interferon</fullName>
    </submittedName>
</protein>
<organism evidence="1">
    <name type="scientific">Salmo salar</name>
    <name type="common">Atlantic salmon</name>
    <dbReference type="NCBI Taxonomy" id="8030"/>
    <lineage>
        <taxon>Eukaryota</taxon>
        <taxon>Metazoa</taxon>
        <taxon>Chordata</taxon>
        <taxon>Craniata</taxon>
        <taxon>Vertebrata</taxon>
        <taxon>Euteleostomi</taxon>
        <taxon>Actinopterygii</taxon>
        <taxon>Neopterygii</taxon>
        <taxon>Teleostei</taxon>
        <taxon>Protacanthopterygii</taxon>
        <taxon>Salmoniformes</taxon>
        <taxon>Salmonidae</taxon>
        <taxon>Salmoninae</taxon>
        <taxon>Salmo</taxon>
    </lineage>
</organism>
<accession>Q6VTH0</accession>
<sequence>PEKRLKRYSKELNMKVLRKMNSMHRRGSSSGKRRDVICKDWIFLRQRFTDHPDFSEATPLPVYKV</sequence>
<feature type="non-terminal residue" evidence="1">
    <location>
        <position position="1"/>
    </location>
</feature>
<evidence type="ECO:0000313" key="1">
    <source>
        <dbReference type="EMBL" id="AAQ96596.1"/>
    </source>
</evidence>
<dbReference type="AlphaFoldDB" id="Q6VTH0"/>
<name>Q6VTH0_SALSA</name>
<dbReference type="EMBL" id="AY327545">
    <property type="protein sequence ID" value="AAQ96596.1"/>
    <property type="molecule type" value="Genomic_DNA"/>
</dbReference>
<feature type="non-terminal residue" evidence="1">
    <location>
        <position position="65"/>
    </location>
</feature>
<proteinExistence type="predicted"/>